<feature type="transmembrane region" description="Helical" evidence="1">
    <location>
        <begin position="34"/>
        <end position="54"/>
    </location>
</feature>
<dbReference type="AlphaFoldDB" id="A0A182KIS2"/>
<keyword evidence="1" id="KW-0812">Transmembrane</keyword>
<dbReference type="Proteomes" id="UP000075881">
    <property type="component" value="Unassembled WGS sequence"/>
</dbReference>
<sequence length="91" mass="9712">MSHSVTLALTNQPPEIALVAVVESRLHNHKHTGLVLRAALSLVALCLLNLSLVLSHTRSLLAALLPACDVCVLRNYTQVASDASECSVQTE</sequence>
<reference evidence="2" key="2">
    <citation type="submission" date="2020-05" db="UniProtKB">
        <authorList>
            <consortium name="EnsemblMetazoa"/>
        </authorList>
    </citation>
    <scope>IDENTIFICATION</scope>
    <source>
        <strain evidence="2">ACHKN1017</strain>
    </source>
</reference>
<name>A0A182KIS2_9DIPT</name>
<accession>A0A182KIS2</accession>
<reference evidence="3" key="1">
    <citation type="submission" date="2013-03" db="EMBL/GenBank/DDBJ databases">
        <title>The Genome Sequence of Anopheles christyi ACHKN1017.</title>
        <authorList>
            <consortium name="The Broad Institute Genomics Platform"/>
            <person name="Neafsey D.E."/>
            <person name="Besansky N."/>
            <person name="Walker B."/>
            <person name="Young S.K."/>
            <person name="Zeng Q."/>
            <person name="Gargeya S."/>
            <person name="Fitzgerald M."/>
            <person name="Haas B."/>
            <person name="Abouelleil A."/>
            <person name="Allen A.W."/>
            <person name="Alvarado L."/>
            <person name="Arachchi H.M."/>
            <person name="Berlin A.M."/>
            <person name="Chapman S.B."/>
            <person name="Gainer-Dewar J."/>
            <person name="Goldberg J."/>
            <person name="Griggs A."/>
            <person name="Gujja S."/>
            <person name="Hansen M."/>
            <person name="Howarth C."/>
            <person name="Imamovic A."/>
            <person name="Ireland A."/>
            <person name="Larimer J."/>
            <person name="McCowan C."/>
            <person name="Murphy C."/>
            <person name="Pearson M."/>
            <person name="Poon T.W."/>
            <person name="Priest M."/>
            <person name="Roberts A."/>
            <person name="Saif S."/>
            <person name="Shea T."/>
            <person name="Sisk P."/>
            <person name="Sykes S."/>
            <person name="Wortman J."/>
            <person name="Nusbaum C."/>
            <person name="Birren B."/>
        </authorList>
    </citation>
    <scope>NUCLEOTIDE SEQUENCE [LARGE SCALE GENOMIC DNA]</scope>
    <source>
        <strain evidence="3">ACHKN1017</strain>
    </source>
</reference>
<dbReference type="EnsemblMetazoa" id="ACHR014339-RA">
    <property type="protein sequence ID" value="ACHR014339-PA"/>
    <property type="gene ID" value="ACHR014339"/>
</dbReference>
<dbReference type="VEuPathDB" id="VectorBase:ACHR014339"/>
<evidence type="ECO:0000313" key="3">
    <source>
        <dbReference type="Proteomes" id="UP000075881"/>
    </source>
</evidence>
<evidence type="ECO:0000313" key="2">
    <source>
        <dbReference type="EnsemblMetazoa" id="ACHR014339-PA"/>
    </source>
</evidence>
<keyword evidence="1" id="KW-0472">Membrane</keyword>
<evidence type="ECO:0000256" key="1">
    <source>
        <dbReference type="SAM" id="Phobius"/>
    </source>
</evidence>
<organism evidence="2 3">
    <name type="scientific">Anopheles christyi</name>
    <dbReference type="NCBI Taxonomy" id="43041"/>
    <lineage>
        <taxon>Eukaryota</taxon>
        <taxon>Metazoa</taxon>
        <taxon>Ecdysozoa</taxon>
        <taxon>Arthropoda</taxon>
        <taxon>Hexapoda</taxon>
        <taxon>Insecta</taxon>
        <taxon>Pterygota</taxon>
        <taxon>Neoptera</taxon>
        <taxon>Endopterygota</taxon>
        <taxon>Diptera</taxon>
        <taxon>Nematocera</taxon>
        <taxon>Culicoidea</taxon>
        <taxon>Culicidae</taxon>
        <taxon>Anophelinae</taxon>
        <taxon>Anopheles</taxon>
    </lineage>
</organism>
<keyword evidence="1" id="KW-1133">Transmembrane helix</keyword>
<proteinExistence type="predicted"/>
<keyword evidence="3" id="KW-1185">Reference proteome</keyword>
<protein>
    <submittedName>
        <fullName evidence="2">Uncharacterized protein</fullName>
    </submittedName>
</protein>